<dbReference type="EMBL" id="JTHG01000059">
    <property type="protein sequence ID" value="KMO25271.1"/>
    <property type="molecule type" value="Genomic_DNA"/>
</dbReference>
<evidence type="ECO:0000256" key="2">
    <source>
        <dbReference type="ARBA" id="ARBA00022964"/>
    </source>
</evidence>
<comment type="caution">
    <text evidence="5">The sequence shown here is derived from an EMBL/GenBank/DDBJ whole genome shotgun (WGS) entry which is preliminary data.</text>
</comment>
<protein>
    <submittedName>
        <fullName evidence="5">Peptide-aspartate beta-dioxygenase</fullName>
    </submittedName>
</protein>
<keyword evidence="6" id="KW-1185">Reference proteome</keyword>
<evidence type="ECO:0000313" key="5">
    <source>
        <dbReference type="EMBL" id="KMO25271.1"/>
    </source>
</evidence>
<gene>
    <name evidence="5" type="ORF">QR79_08485</name>
</gene>
<proteinExistence type="inferred from homology"/>
<evidence type="ECO:0000256" key="1">
    <source>
        <dbReference type="ARBA" id="ARBA00007730"/>
    </source>
</evidence>
<evidence type="ECO:0000256" key="3">
    <source>
        <dbReference type="ARBA" id="ARBA00023002"/>
    </source>
</evidence>
<reference evidence="5 6" key="1">
    <citation type="submission" date="2014-11" db="EMBL/GenBank/DDBJ databases">
        <title>Comparative genomics of Methylobacterium species.</title>
        <authorList>
            <person name="Chaudhry V."/>
            <person name="Patil P.B."/>
        </authorList>
    </citation>
    <scope>NUCLEOTIDE SEQUENCE [LARGE SCALE GENOMIC DNA]</scope>
    <source>
        <strain evidence="5 6">SE3.6</strain>
    </source>
</reference>
<evidence type="ECO:0000313" key="6">
    <source>
        <dbReference type="Proteomes" id="UP000036471"/>
    </source>
</evidence>
<dbReference type="SUPFAM" id="SSF51197">
    <property type="entry name" value="Clavaminate synthase-like"/>
    <property type="match status" value="1"/>
</dbReference>
<keyword evidence="2" id="KW-0223">Dioxygenase</keyword>
<evidence type="ECO:0000259" key="4">
    <source>
        <dbReference type="Pfam" id="PF05118"/>
    </source>
</evidence>
<dbReference type="InterPro" id="IPR051821">
    <property type="entry name" value="Asp/Asn_beta-hydroxylase"/>
</dbReference>
<organism evidence="5 6">
    <name type="scientific">Methylobacterium indicum</name>
    <dbReference type="NCBI Taxonomy" id="1775910"/>
    <lineage>
        <taxon>Bacteria</taxon>
        <taxon>Pseudomonadati</taxon>
        <taxon>Pseudomonadota</taxon>
        <taxon>Alphaproteobacteria</taxon>
        <taxon>Hyphomicrobiales</taxon>
        <taxon>Methylobacteriaceae</taxon>
        <taxon>Methylobacterium</taxon>
    </lineage>
</organism>
<name>A0ABR5HFH4_9HYPH</name>
<dbReference type="Gene3D" id="2.60.120.330">
    <property type="entry name" value="B-lactam Antibiotic, Isopenicillin N Synthase, Chain"/>
    <property type="match status" value="1"/>
</dbReference>
<dbReference type="Proteomes" id="UP000036471">
    <property type="component" value="Unassembled WGS sequence"/>
</dbReference>
<comment type="similarity">
    <text evidence="1">Belongs to the aspartyl/asparaginyl beta-hydroxylase family.</text>
</comment>
<dbReference type="PANTHER" id="PTHR46332">
    <property type="entry name" value="ASPARTATE BETA-HYDROXYLASE DOMAIN-CONTAINING PROTEIN 2"/>
    <property type="match status" value="1"/>
</dbReference>
<accession>A0ABR5HFH4</accession>
<dbReference type="PANTHER" id="PTHR46332:SF5">
    <property type="entry name" value="ASPARTATE BETA-HYDROXYLASE DOMAIN CONTAINING 2"/>
    <property type="match status" value="1"/>
</dbReference>
<sequence>MALYNFSMIFNPFFDLFIGGQRRPAFFDIDKTFPALRLIDQHYTEIRTELEAILPRQDLMPRYHELDTDLIYASGRFNRDKRWNVFMLYCYGAKPERNRTLCPRTVAVLDRIPNLSQAFFSILDPGKSIPAHSGPTRTYIRYHLGLKVPENKPPQIRVKDTLYTWKEGESVLFDDSWNHEILNESDGLRAVLIVDVLRPLPFPAHQFNLLLQGLGRIFYGPRVLKAADKFHL</sequence>
<feature type="domain" description="Aspartyl/asparaginy/proline hydroxylase" evidence="4">
    <location>
        <begin position="41"/>
        <end position="199"/>
    </location>
</feature>
<dbReference type="InterPro" id="IPR027443">
    <property type="entry name" value="IPNS-like_sf"/>
</dbReference>
<keyword evidence="3" id="KW-0560">Oxidoreductase</keyword>
<dbReference type="InterPro" id="IPR007803">
    <property type="entry name" value="Asp/Arg/Pro-Hydrxlase"/>
</dbReference>
<dbReference type="Pfam" id="PF05118">
    <property type="entry name" value="Asp_Arg_Hydrox"/>
    <property type="match status" value="1"/>
</dbReference>